<dbReference type="EMBL" id="LYUD01000099">
    <property type="protein sequence ID" value="OAZ72429.1"/>
    <property type="molecule type" value="Genomic_DNA"/>
</dbReference>
<comment type="caution">
    <text evidence="1">The sequence shown here is derived from an EMBL/GenBank/DDBJ whole genome shotgun (WGS) entry which is preliminary data.</text>
</comment>
<evidence type="ECO:0000313" key="2">
    <source>
        <dbReference type="Proteomes" id="UP000093796"/>
    </source>
</evidence>
<gene>
    <name evidence="1" type="ORF">SRCM100623_00968</name>
</gene>
<accession>A0A1A0DBB2</accession>
<evidence type="ECO:0000313" key="1">
    <source>
        <dbReference type="EMBL" id="OAZ72429.1"/>
    </source>
</evidence>
<organism evidence="1 2">
    <name type="scientific">Acetobacter pasteurianus</name>
    <name type="common">Acetobacter turbidans</name>
    <dbReference type="NCBI Taxonomy" id="438"/>
    <lineage>
        <taxon>Bacteria</taxon>
        <taxon>Pseudomonadati</taxon>
        <taxon>Pseudomonadota</taxon>
        <taxon>Alphaproteobacteria</taxon>
        <taxon>Acetobacterales</taxon>
        <taxon>Acetobacteraceae</taxon>
        <taxon>Acetobacter</taxon>
    </lineage>
</organism>
<dbReference type="AlphaFoldDB" id="A0A1A0DBB2"/>
<reference evidence="1 2" key="1">
    <citation type="submission" date="2016-05" db="EMBL/GenBank/DDBJ databases">
        <title>Genome sequencing of Acetobacter pasteurianus strain SRCM100623.</title>
        <authorList>
            <person name="Song Y.R."/>
        </authorList>
    </citation>
    <scope>NUCLEOTIDE SEQUENCE [LARGE SCALE GENOMIC DNA]</scope>
    <source>
        <strain evidence="1 2">SRCM100623</strain>
    </source>
</reference>
<proteinExistence type="predicted"/>
<protein>
    <submittedName>
        <fullName evidence="1">Uncharacterized protein</fullName>
    </submittedName>
</protein>
<dbReference type="PATRIC" id="fig|438.15.peg.1116"/>
<sequence>MQGDQTAAAVLDNWWPTPQNVQIRRGCALYCQLPVTDTVSSLMVYNNGGDVRMFAATSDAIYDITIPATPQAVVTGLSNGNWSYTQFATTGGVFLVAVNGADPMQLFDGEYWWAIDNKNILQLTIGSTAAPLQVDDTVTGGTSGATGTVIRIVGANAYVRAVNGDAFKSGETVTGAKGGSVTLSADSATWWPGITVTSGNSISTVDTRSFCFVWPYQDRLYFIQKDSLNMWYLDADAIGGSATVFPMGGVFPSGGSLMFGASWSLDNSGQGGLSEQCVMITDEGECAIYQGYDPNLSTSWSKVGLYRIDKPRGPNAFARNGGDLLIATDTGLIPLSQAINKAFAQLAPAAVSYPIEHDWNAYVQERSTRNWQMAIWPENQMLAVALPHLNGYTDAFLVANTRTAAWARFTGWNASCLCVFQGQMYFGSDGGKIVGAWQTGKDIGMPFTSVYVPLFVDCQAPAVAKLPKDCRVMLRGTTTASWSVSMQYDYVLNIPAPPDVVITGNEDVWDEGRWDSAVWSAGANQTAQKLWTPVAGMGAAFAPCLQITSGNLVPFDNELIRVEVTFVAGGLLS</sequence>
<name>A0A1A0DBB2_ACEPA</name>
<dbReference type="Proteomes" id="UP000093796">
    <property type="component" value="Unassembled WGS sequence"/>
</dbReference>